<protein>
    <submittedName>
        <fullName evidence="1">Uncharacterized protein</fullName>
    </submittedName>
</protein>
<dbReference type="EMBL" id="JAPCWZ010000009">
    <property type="protein sequence ID" value="KAK8851755.1"/>
    <property type="molecule type" value="Genomic_DNA"/>
</dbReference>
<sequence>MPELPSQAMATQANLIMGGLLLTTIIRTWANNTVAVTSGGAFATLDVQSTDRSVLMQGTQPKSMDDFPEYVPPPV</sequence>
<comment type="caution">
    <text evidence="1">The sequence shown here is derived from an EMBL/GenBank/DDBJ whole genome shotgun (WGS) entry which is preliminary data.</text>
</comment>
<accession>A0ABR2HSF6</accession>
<keyword evidence="2" id="KW-1185">Reference proteome</keyword>
<organism evidence="1 2">
    <name type="scientific">Apiospora arundinis</name>
    <dbReference type="NCBI Taxonomy" id="335852"/>
    <lineage>
        <taxon>Eukaryota</taxon>
        <taxon>Fungi</taxon>
        <taxon>Dikarya</taxon>
        <taxon>Ascomycota</taxon>
        <taxon>Pezizomycotina</taxon>
        <taxon>Sordariomycetes</taxon>
        <taxon>Xylariomycetidae</taxon>
        <taxon>Amphisphaeriales</taxon>
        <taxon>Apiosporaceae</taxon>
        <taxon>Apiospora</taxon>
    </lineage>
</organism>
<name>A0ABR2HSF6_9PEZI</name>
<dbReference type="Proteomes" id="UP001390339">
    <property type="component" value="Unassembled WGS sequence"/>
</dbReference>
<reference evidence="1 2" key="1">
    <citation type="journal article" date="2024" name="IMA Fungus">
        <title>Apiospora arundinis, a panoply of carbohydrate-active enzymes and secondary metabolites.</title>
        <authorList>
            <person name="Sorensen T."/>
            <person name="Petersen C."/>
            <person name="Muurmann A.T."/>
            <person name="Christiansen J.V."/>
            <person name="Brundto M.L."/>
            <person name="Overgaard C.K."/>
            <person name="Boysen A.T."/>
            <person name="Wollenberg R.D."/>
            <person name="Larsen T.O."/>
            <person name="Sorensen J.L."/>
            <person name="Nielsen K.L."/>
            <person name="Sondergaard T.E."/>
        </authorList>
    </citation>
    <scope>NUCLEOTIDE SEQUENCE [LARGE SCALE GENOMIC DNA]</scope>
    <source>
        <strain evidence="1 2">AAU 773</strain>
    </source>
</reference>
<evidence type="ECO:0000313" key="2">
    <source>
        <dbReference type="Proteomes" id="UP001390339"/>
    </source>
</evidence>
<proteinExistence type="predicted"/>
<evidence type="ECO:0000313" key="1">
    <source>
        <dbReference type="EMBL" id="KAK8851755.1"/>
    </source>
</evidence>
<gene>
    <name evidence="1" type="ORF">PGQ11_014234</name>
</gene>